<dbReference type="GO" id="GO:0005840">
    <property type="term" value="C:ribosome"/>
    <property type="evidence" value="ECO:0007669"/>
    <property type="project" value="UniProtKB-KW"/>
</dbReference>
<keyword evidence="4" id="KW-0687">Ribonucleoprotein</keyword>
<dbReference type="CDD" id="cd04301">
    <property type="entry name" value="NAT_SF"/>
    <property type="match status" value="1"/>
</dbReference>
<dbReference type="EMBL" id="FNAP01000008">
    <property type="protein sequence ID" value="SDE54912.1"/>
    <property type="molecule type" value="Genomic_DNA"/>
</dbReference>
<proteinExistence type="predicted"/>
<organism evidence="4 5">
    <name type="scientific">Rhodospira trueperi</name>
    <dbReference type="NCBI Taxonomy" id="69960"/>
    <lineage>
        <taxon>Bacteria</taxon>
        <taxon>Pseudomonadati</taxon>
        <taxon>Pseudomonadota</taxon>
        <taxon>Alphaproteobacteria</taxon>
        <taxon>Rhodospirillales</taxon>
        <taxon>Rhodospirillaceae</taxon>
        <taxon>Rhodospira</taxon>
    </lineage>
</organism>
<dbReference type="SUPFAM" id="SSF55729">
    <property type="entry name" value="Acyl-CoA N-acyltransferases (Nat)"/>
    <property type="match status" value="1"/>
</dbReference>
<evidence type="ECO:0000313" key="5">
    <source>
        <dbReference type="Proteomes" id="UP000199412"/>
    </source>
</evidence>
<keyword evidence="1" id="KW-0808">Transferase</keyword>
<name>A0A1G7DU19_9PROT</name>
<keyword evidence="2" id="KW-0012">Acyltransferase</keyword>
<dbReference type="OrthoDB" id="9789603at2"/>
<gene>
    <name evidence="4" type="ORF">SAMN05421720_10823</name>
</gene>
<dbReference type="Gene3D" id="3.40.630.30">
    <property type="match status" value="1"/>
</dbReference>
<sequence length="169" mass="18809">MDQPTPPPHLTAHKDHILTTLLFREARRADLPYLVALLADDRLGRARENADLPLHPDYGAAFDTIAAAPDNRLIVAEHRSAVVAFCQFIVIPYLSRRGAPRAEVESVHVRSDMRGQGIGAALMTHVIALARSSGCGMLQLTSDRTREDARRFYERLGFEASHIGMKMRL</sequence>
<dbReference type="PANTHER" id="PTHR43877">
    <property type="entry name" value="AMINOALKYLPHOSPHONATE N-ACETYLTRANSFERASE-RELATED-RELATED"/>
    <property type="match status" value="1"/>
</dbReference>
<evidence type="ECO:0000259" key="3">
    <source>
        <dbReference type="PROSITE" id="PS51186"/>
    </source>
</evidence>
<dbReference type="STRING" id="69960.SAMN05421720_10823"/>
<accession>A0A1G7DU19</accession>
<dbReference type="InterPro" id="IPR000182">
    <property type="entry name" value="GNAT_dom"/>
</dbReference>
<evidence type="ECO:0000256" key="2">
    <source>
        <dbReference type="ARBA" id="ARBA00023315"/>
    </source>
</evidence>
<dbReference type="Pfam" id="PF00583">
    <property type="entry name" value="Acetyltransf_1"/>
    <property type="match status" value="1"/>
</dbReference>
<reference evidence="4 5" key="1">
    <citation type="submission" date="2016-10" db="EMBL/GenBank/DDBJ databases">
        <authorList>
            <person name="de Groot N.N."/>
        </authorList>
    </citation>
    <scope>NUCLEOTIDE SEQUENCE [LARGE SCALE GENOMIC DNA]</scope>
    <source>
        <strain evidence="4 5">ATCC 700224</strain>
    </source>
</reference>
<protein>
    <submittedName>
        <fullName evidence="4">Ribosomal protein S18 acetylase RimI</fullName>
    </submittedName>
</protein>
<keyword evidence="5" id="KW-1185">Reference proteome</keyword>
<dbReference type="Proteomes" id="UP000199412">
    <property type="component" value="Unassembled WGS sequence"/>
</dbReference>
<dbReference type="PROSITE" id="PS51186">
    <property type="entry name" value="GNAT"/>
    <property type="match status" value="1"/>
</dbReference>
<evidence type="ECO:0000313" key="4">
    <source>
        <dbReference type="EMBL" id="SDE54912.1"/>
    </source>
</evidence>
<dbReference type="InterPro" id="IPR016181">
    <property type="entry name" value="Acyl_CoA_acyltransferase"/>
</dbReference>
<dbReference type="InterPro" id="IPR050832">
    <property type="entry name" value="Bact_Acetyltransf"/>
</dbReference>
<feature type="domain" description="N-acetyltransferase" evidence="3">
    <location>
        <begin position="21"/>
        <end position="169"/>
    </location>
</feature>
<dbReference type="RefSeq" id="WP_092786345.1">
    <property type="nucleotide sequence ID" value="NZ_FNAP01000008.1"/>
</dbReference>
<evidence type="ECO:0000256" key="1">
    <source>
        <dbReference type="ARBA" id="ARBA00022679"/>
    </source>
</evidence>
<keyword evidence="4" id="KW-0689">Ribosomal protein</keyword>
<dbReference type="AlphaFoldDB" id="A0A1G7DU19"/>
<dbReference type="GO" id="GO:0016747">
    <property type="term" value="F:acyltransferase activity, transferring groups other than amino-acyl groups"/>
    <property type="evidence" value="ECO:0007669"/>
    <property type="project" value="InterPro"/>
</dbReference>